<keyword evidence="2" id="KW-1185">Reference proteome</keyword>
<reference evidence="2" key="1">
    <citation type="submission" date="2016-10" db="EMBL/GenBank/DDBJ databases">
        <authorList>
            <person name="Varghese N."/>
            <person name="Submissions S."/>
        </authorList>
    </citation>
    <scope>NUCLEOTIDE SEQUENCE [LARGE SCALE GENOMIC DNA]</scope>
    <source>
        <strain evidence="2">DSM 44234</strain>
    </source>
</reference>
<dbReference type="EMBL" id="FNSA01000003">
    <property type="protein sequence ID" value="SEC83781.1"/>
    <property type="molecule type" value="Genomic_DNA"/>
</dbReference>
<dbReference type="STRING" id="57704.SAMN04489793_3318"/>
<sequence length="71" mass="7829">MKTWLESVERAADGTFPGEWKLLHDQPEGDNVIVALGESGSPPTLIAAFDRVDDAQFLIDARKFMLARGAR</sequence>
<accession>A0A1H4VTN9</accession>
<dbReference type="AlphaFoldDB" id="A0A1H4VTN9"/>
<evidence type="ECO:0000313" key="1">
    <source>
        <dbReference type="EMBL" id="SEC83781.1"/>
    </source>
</evidence>
<dbReference type="RefSeq" id="WP_068742703.1">
    <property type="nucleotide sequence ID" value="NZ_FNSA01000003.1"/>
</dbReference>
<organism evidence="1 2">
    <name type="scientific">Tsukamurella tyrosinosolvens</name>
    <dbReference type="NCBI Taxonomy" id="57704"/>
    <lineage>
        <taxon>Bacteria</taxon>
        <taxon>Bacillati</taxon>
        <taxon>Actinomycetota</taxon>
        <taxon>Actinomycetes</taxon>
        <taxon>Mycobacteriales</taxon>
        <taxon>Tsukamurellaceae</taxon>
        <taxon>Tsukamurella</taxon>
    </lineage>
</organism>
<evidence type="ECO:0000313" key="2">
    <source>
        <dbReference type="Proteomes" id="UP000182241"/>
    </source>
</evidence>
<proteinExistence type="predicted"/>
<dbReference type="Proteomes" id="UP000182241">
    <property type="component" value="Unassembled WGS sequence"/>
</dbReference>
<protein>
    <submittedName>
        <fullName evidence="1">Uncharacterized protein</fullName>
    </submittedName>
</protein>
<name>A0A1H4VTN9_TSUTY</name>
<gene>
    <name evidence="1" type="ORF">SAMN04489793_3318</name>
</gene>